<organism evidence="2 3">
    <name type="scientific">Prorocentrum cordatum</name>
    <dbReference type="NCBI Taxonomy" id="2364126"/>
    <lineage>
        <taxon>Eukaryota</taxon>
        <taxon>Sar</taxon>
        <taxon>Alveolata</taxon>
        <taxon>Dinophyceae</taxon>
        <taxon>Prorocentrales</taxon>
        <taxon>Prorocentraceae</taxon>
        <taxon>Prorocentrum</taxon>
    </lineage>
</organism>
<feature type="compositionally biased region" description="Low complexity" evidence="1">
    <location>
        <begin position="175"/>
        <end position="191"/>
    </location>
</feature>
<keyword evidence="3" id="KW-1185">Reference proteome</keyword>
<dbReference type="Proteomes" id="UP001189429">
    <property type="component" value="Unassembled WGS sequence"/>
</dbReference>
<evidence type="ECO:0000256" key="1">
    <source>
        <dbReference type="SAM" id="MobiDB-lite"/>
    </source>
</evidence>
<feature type="non-terminal residue" evidence="2">
    <location>
        <position position="273"/>
    </location>
</feature>
<protein>
    <submittedName>
        <fullName evidence="2">Uncharacterized protein</fullName>
    </submittedName>
</protein>
<evidence type="ECO:0000313" key="2">
    <source>
        <dbReference type="EMBL" id="CAK0791948.1"/>
    </source>
</evidence>
<proteinExistence type="predicted"/>
<dbReference type="EMBL" id="CAUYUJ010000683">
    <property type="protein sequence ID" value="CAK0791948.1"/>
    <property type="molecule type" value="Genomic_DNA"/>
</dbReference>
<gene>
    <name evidence="2" type="ORF">PCOR1329_LOCUS2711</name>
</gene>
<feature type="region of interest" description="Disordered" evidence="1">
    <location>
        <begin position="158"/>
        <end position="236"/>
    </location>
</feature>
<comment type="caution">
    <text evidence="2">The sequence shown here is derived from an EMBL/GenBank/DDBJ whole genome shotgun (WGS) entry which is preliminary data.</text>
</comment>
<accession>A0ABN9PIG8</accession>
<sequence length="273" mass="29692">MERLRKLSQTLSSENEGLLAHARGADVAVRGAEARARKAERSTQILEAHARDLTAQLAACLRSARAAGGGTPFRPVSAGGSAAHGDGAQAGLLAEQNAQLSLKVRRLEAERGDEAEEVRQELAELQKEQEAQVEEWKEHLAQKAEQMKELGEAVERLSRERDQAREALASLQKKAAGGAAEGGPVALEGPANQPGQAARDDFARSTEKLRAEAREARAAELEARRDAAQRQEEAGIQKARLQAMARELQDRQGRLRDIEGHLSATERALREER</sequence>
<evidence type="ECO:0000313" key="3">
    <source>
        <dbReference type="Proteomes" id="UP001189429"/>
    </source>
</evidence>
<name>A0ABN9PIG8_9DINO</name>
<feature type="compositionally biased region" description="Basic and acidic residues" evidence="1">
    <location>
        <begin position="198"/>
        <end position="235"/>
    </location>
</feature>
<reference evidence="2" key="1">
    <citation type="submission" date="2023-10" db="EMBL/GenBank/DDBJ databases">
        <authorList>
            <person name="Chen Y."/>
            <person name="Shah S."/>
            <person name="Dougan E. K."/>
            <person name="Thang M."/>
            <person name="Chan C."/>
        </authorList>
    </citation>
    <scope>NUCLEOTIDE SEQUENCE [LARGE SCALE GENOMIC DNA]</scope>
</reference>
<feature type="region of interest" description="Disordered" evidence="1">
    <location>
        <begin position="252"/>
        <end position="273"/>
    </location>
</feature>